<evidence type="ECO:0008006" key="3">
    <source>
        <dbReference type="Google" id="ProtNLM"/>
    </source>
</evidence>
<dbReference type="EMBL" id="BQXU01000023">
    <property type="protein sequence ID" value="GKT48291.1"/>
    <property type="molecule type" value="Genomic_DNA"/>
</dbReference>
<comment type="caution">
    <text evidence="1">The sequence shown here is derived from an EMBL/GenBank/DDBJ whole genome shotgun (WGS) entry which is preliminary data.</text>
</comment>
<sequence length="94" mass="10395">MADQEARFLENFAAAPTYPDTLLCQYEEAAVVRERRDHYAEKKARLFDAFLGRREPLVILDFGAGPGPERDSGEAAENWAAGDGVGCMGSHIMF</sequence>
<protein>
    <recommendedName>
        <fullName evidence="3">Methyltransferase</fullName>
    </recommendedName>
</protein>
<name>A0AA37P9T3_9PEZI</name>
<proteinExistence type="predicted"/>
<dbReference type="RefSeq" id="XP_049130641.1">
    <property type="nucleotide sequence ID" value="XM_049274684.1"/>
</dbReference>
<reference evidence="1 2" key="1">
    <citation type="submission" date="2022-03" db="EMBL/GenBank/DDBJ databases">
        <title>Genome data of Colletotrichum spp.</title>
        <authorList>
            <person name="Utami Y.D."/>
            <person name="Hiruma K."/>
        </authorList>
    </citation>
    <scope>NUCLEOTIDE SEQUENCE [LARGE SCALE GENOMIC DNA]</scope>
    <source>
        <strain evidence="1 2">MAFF 239500</strain>
    </source>
</reference>
<accession>A0AA37P9T3</accession>
<gene>
    <name evidence="1" type="ORF">ColSpa_08472</name>
</gene>
<organism evidence="1 2">
    <name type="scientific">Colletotrichum spaethianum</name>
    <dbReference type="NCBI Taxonomy" id="700344"/>
    <lineage>
        <taxon>Eukaryota</taxon>
        <taxon>Fungi</taxon>
        <taxon>Dikarya</taxon>
        <taxon>Ascomycota</taxon>
        <taxon>Pezizomycotina</taxon>
        <taxon>Sordariomycetes</taxon>
        <taxon>Hypocreomycetidae</taxon>
        <taxon>Glomerellales</taxon>
        <taxon>Glomerellaceae</taxon>
        <taxon>Colletotrichum</taxon>
        <taxon>Colletotrichum spaethianum species complex</taxon>
    </lineage>
</organism>
<dbReference type="Proteomes" id="UP001055115">
    <property type="component" value="Unassembled WGS sequence"/>
</dbReference>
<dbReference type="GeneID" id="73329274"/>
<dbReference type="AlphaFoldDB" id="A0AA37P9T3"/>
<evidence type="ECO:0000313" key="2">
    <source>
        <dbReference type="Proteomes" id="UP001055115"/>
    </source>
</evidence>
<keyword evidence="2" id="KW-1185">Reference proteome</keyword>
<evidence type="ECO:0000313" key="1">
    <source>
        <dbReference type="EMBL" id="GKT48291.1"/>
    </source>
</evidence>